<dbReference type="SMART" id="SM00132">
    <property type="entry name" value="LIM"/>
    <property type="match status" value="3"/>
</dbReference>
<dbReference type="CDD" id="cd09327">
    <property type="entry name" value="LIM1_abLIM"/>
    <property type="match status" value="1"/>
</dbReference>
<dbReference type="GO" id="GO:0015629">
    <property type="term" value="C:actin cytoskeleton"/>
    <property type="evidence" value="ECO:0007669"/>
    <property type="project" value="TreeGrafter"/>
</dbReference>
<accession>A0A8C4QS91</accession>
<organism evidence="6 7">
    <name type="scientific">Eptatretus burgeri</name>
    <name type="common">Inshore hagfish</name>
    <dbReference type="NCBI Taxonomy" id="7764"/>
    <lineage>
        <taxon>Eukaryota</taxon>
        <taxon>Metazoa</taxon>
        <taxon>Chordata</taxon>
        <taxon>Craniata</taxon>
        <taxon>Vertebrata</taxon>
        <taxon>Cyclostomata</taxon>
        <taxon>Myxini</taxon>
        <taxon>Myxiniformes</taxon>
        <taxon>Myxinidae</taxon>
        <taxon>Eptatretinae</taxon>
        <taxon>Eptatretus</taxon>
    </lineage>
</organism>
<evidence type="ECO:0000259" key="5">
    <source>
        <dbReference type="PROSITE" id="PS50023"/>
    </source>
</evidence>
<feature type="domain" description="LIM zinc-binding" evidence="5">
    <location>
        <begin position="84"/>
        <end position="143"/>
    </location>
</feature>
<dbReference type="OMA" id="VENRHFH"/>
<feature type="domain" description="LIM zinc-binding" evidence="5">
    <location>
        <begin position="24"/>
        <end position="83"/>
    </location>
</feature>
<protein>
    <recommendedName>
        <fullName evidence="5">LIM zinc-binding domain-containing protein</fullName>
    </recommendedName>
</protein>
<dbReference type="Gene3D" id="2.10.110.10">
    <property type="entry name" value="Cysteine Rich Protein"/>
    <property type="match status" value="3"/>
</dbReference>
<dbReference type="PROSITE" id="PS50023">
    <property type="entry name" value="LIM_DOMAIN_2"/>
    <property type="match status" value="3"/>
</dbReference>
<name>A0A8C4QS91_EPTBU</name>
<dbReference type="Ensembl" id="ENSEBUT00000019270.1">
    <property type="protein sequence ID" value="ENSEBUP00000018695.1"/>
    <property type="gene ID" value="ENSEBUG00000011677.1"/>
</dbReference>
<dbReference type="Pfam" id="PF00412">
    <property type="entry name" value="LIM"/>
    <property type="match status" value="3"/>
</dbReference>
<dbReference type="GO" id="GO:0046872">
    <property type="term" value="F:metal ion binding"/>
    <property type="evidence" value="ECO:0007669"/>
    <property type="project" value="UniProtKB-KW"/>
</dbReference>
<dbReference type="AlphaFoldDB" id="A0A8C4QS91"/>
<dbReference type="PANTHER" id="PTHR24213">
    <property type="entry name" value="ACTIN-BINDING LIM PROTEIN"/>
    <property type="match status" value="1"/>
</dbReference>
<reference evidence="6" key="1">
    <citation type="submission" date="2025-08" db="UniProtKB">
        <authorList>
            <consortium name="Ensembl"/>
        </authorList>
    </citation>
    <scope>IDENTIFICATION</scope>
</reference>
<proteinExistence type="predicted"/>
<dbReference type="SUPFAM" id="SSF57716">
    <property type="entry name" value="Glucocorticoid receptor-like (DNA-binding domain)"/>
    <property type="match status" value="4"/>
</dbReference>
<dbReference type="GeneTree" id="ENSGT00950000182850"/>
<dbReference type="FunFam" id="2.10.110.10:FF:000024">
    <property type="entry name" value="actin-binding LIM protein 1 isoform X1"/>
    <property type="match status" value="1"/>
</dbReference>
<keyword evidence="3 4" id="KW-0440">LIM domain</keyword>
<evidence type="ECO:0000313" key="6">
    <source>
        <dbReference type="Ensembl" id="ENSEBUP00000018695.1"/>
    </source>
</evidence>
<dbReference type="Proteomes" id="UP000694388">
    <property type="component" value="Unplaced"/>
</dbReference>
<keyword evidence="1 4" id="KW-0479">Metal-binding</keyword>
<evidence type="ECO:0000256" key="4">
    <source>
        <dbReference type="PROSITE-ProRule" id="PRU00125"/>
    </source>
</evidence>
<evidence type="ECO:0000256" key="3">
    <source>
        <dbReference type="ARBA" id="ARBA00023038"/>
    </source>
</evidence>
<dbReference type="GO" id="GO:0051015">
    <property type="term" value="F:actin filament binding"/>
    <property type="evidence" value="ECO:0007669"/>
    <property type="project" value="TreeGrafter"/>
</dbReference>
<sequence length="213" mass="23731">MSVRSSVTANYDGRYSPAMDRPPILCFKCQRLCRGEVLRVENRHFHISCFTCKVCGCDLAQCGFFMKNGDYVCTLDYQRLYGTRCQACGDFVEGEVVTALGRTYHLQCFVCSVCRQPFPSGARVTFNGKACVCHECAQPSGSLSRHPRLASTECVGCGRDIKNGQALLALDHQWHMGCFKCRTCGKVLTGEYISKYVYNFPQLFVSPTSSSLS</sequence>
<keyword evidence="2 4" id="KW-0862">Zinc</keyword>
<evidence type="ECO:0000256" key="1">
    <source>
        <dbReference type="ARBA" id="ARBA00022723"/>
    </source>
</evidence>
<dbReference type="GO" id="GO:0030032">
    <property type="term" value="P:lamellipodium assembly"/>
    <property type="evidence" value="ECO:0007669"/>
    <property type="project" value="TreeGrafter"/>
</dbReference>
<evidence type="ECO:0000313" key="7">
    <source>
        <dbReference type="Proteomes" id="UP000694388"/>
    </source>
</evidence>
<dbReference type="PANTHER" id="PTHR24213:SF9">
    <property type="entry name" value="UNCOORDINATED 115A, ISOFORM B-RELATED"/>
    <property type="match status" value="1"/>
</dbReference>
<dbReference type="FunFam" id="2.10.110.10:FF:000055">
    <property type="entry name" value="Actin binding LIM protein 1"/>
    <property type="match status" value="1"/>
</dbReference>
<dbReference type="InterPro" id="IPR001781">
    <property type="entry name" value="Znf_LIM"/>
</dbReference>
<dbReference type="PROSITE" id="PS00478">
    <property type="entry name" value="LIM_DOMAIN_1"/>
    <property type="match status" value="3"/>
</dbReference>
<reference evidence="6" key="2">
    <citation type="submission" date="2025-09" db="UniProtKB">
        <authorList>
            <consortium name="Ensembl"/>
        </authorList>
    </citation>
    <scope>IDENTIFICATION</scope>
</reference>
<keyword evidence="7" id="KW-1185">Reference proteome</keyword>
<dbReference type="FunFam" id="2.10.110.10:FF:000003">
    <property type="entry name" value="actin-binding LIM protein 1 isoform X1"/>
    <property type="match status" value="1"/>
</dbReference>
<feature type="domain" description="LIM zinc-binding" evidence="5">
    <location>
        <begin position="152"/>
        <end position="213"/>
    </location>
</feature>
<evidence type="ECO:0000256" key="2">
    <source>
        <dbReference type="ARBA" id="ARBA00022833"/>
    </source>
</evidence>
<dbReference type="InterPro" id="IPR051618">
    <property type="entry name" value="Actin-binding_LIM"/>
</dbReference>